<dbReference type="GO" id="GO:0008483">
    <property type="term" value="F:transaminase activity"/>
    <property type="evidence" value="ECO:0007669"/>
    <property type="project" value="UniProtKB-KW"/>
</dbReference>
<evidence type="ECO:0000256" key="5">
    <source>
        <dbReference type="ARBA" id="ARBA00023163"/>
    </source>
</evidence>
<reference evidence="7 8" key="1">
    <citation type="submission" date="2017-04" db="EMBL/GenBank/DDBJ databases">
        <authorList>
            <person name="Afonso C.L."/>
            <person name="Miller P.J."/>
            <person name="Scott M.A."/>
            <person name="Spackman E."/>
            <person name="Goraichik I."/>
            <person name="Dimitrov K.M."/>
            <person name="Suarez D.L."/>
            <person name="Swayne D.E."/>
        </authorList>
    </citation>
    <scope>NUCLEOTIDE SEQUENCE [LARGE SCALE GENOMIC DNA]</scope>
    <source>
        <strain evidence="7 8">DSM 5090</strain>
    </source>
</reference>
<dbReference type="GO" id="GO:0003677">
    <property type="term" value="F:DNA binding"/>
    <property type="evidence" value="ECO:0007669"/>
    <property type="project" value="UniProtKB-KW"/>
</dbReference>
<evidence type="ECO:0000259" key="6">
    <source>
        <dbReference type="PROSITE" id="PS50949"/>
    </source>
</evidence>
<evidence type="ECO:0000256" key="1">
    <source>
        <dbReference type="ARBA" id="ARBA00005384"/>
    </source>
</evidence>
<dbReference type="InterPro" id="IPR036390">
    <property type="entry name" value="WH_DNA-bd_sf"/>
</dbReference>
<dbReference type="GO" id="GO:0003700">
    <property type="term" value="F:DNA-binding transcription factor activity"/>
    <property type="evidence" value="ECO:0007669"/>
    <property type="project" value="InterPro"/>
</dbReference>
<dbReference type="InterPro" id="IPR036388">
    <property type="entry name" value="WH-like_DNA-bd_sf"/>
</dbReference>
<evidence type="ECO:0000256" key="2">
    <source>
        <dbReference type="ARBA" id="ARBA00022898"/>
    </source>
</evidence>
<dbReference type="Gene3D" id="1.10.10.10">
    <property type="entry name" value="Winged helix-like DNA-binding domain superfamily/Winged helix DNA-binding domain"/>
    <property type="match status" value="1"/>
</dbReference>
<evidence type="ECO:0000313" key="7">
    <source>
        <dbReference type="EMBL" id="SMD03103.1"/>
    </source>
</evidence>
<keyword evidence="8" id="KW-1185">Reference proteome</keyword>
<dbReference type="InterPro" id="IPR004839">
    <property type="entry name" value="Aminotransferase_I/II_large"/>
</dbReference>
<dbReference type="AlphaFoldDB" id="A0A1W2E028"/>
<feature type="domain" description="HTH gntR-type" evidence="6">
    <location>
        <begin position="12"/>
        <end position="80"/>
    </location>
</feature>
<dbReference type="CDD" id="cd07377">
    <property type="entry name" value="WHTH_GntR"/>
    <property type="match status" value="1"/>
</dbReference>
<keyword evidence="5" id="KW-0804">Transcription</keyword>
<dbReference type="InterPro" id="IPR051446">
    <property type="entry name" value="HTH_trans_reg/aminotransferase"/>
</dbReference>
<evidence type="ECO:0000256" key="4">
    <source>
        <dbReference type="ARBA" id="ARBA00023125"/>
    </source>
</evidence>
<proteinExistence type="inferred from homology"/>
<organism evidence="7 8">
    <name type="scientific">Sporomusa malonica</name>
    <dbReference type="NCBI Taxonomy" id="112901"/>
    <lineage>
        <taxon>Bacteria</taxon>
        <taxon>Bacillati</taxon>
        <taxon>Bacillota</taxon>
        <taxon>Negativicutes</taxon>
        <taxon>Selenomonadales</taxon>
        <taxon>Sporomusaceae</taxon>
        <taxon>Sporomusa</taxon>
    </lineage>
</organism>
<dbReference type="OrthoDB" id="9808770at2"/>
<dbReference type="InterPro" id="IPR000524">
    <property type="entry name" value="Tscrpt_reg_HTH_GntR"/>
</dbReference>
<protein>
    <submittedName>
        <fullName evidence="7">GntR family transcriptional regulator / MocR family aminotransferase</fullName>
    </submittedName>
</protein>
<dbReference type="PANTHER" id="PTHR46577">
    <property type="entry name" value="HTH-TYPE TRANSCRIPTIONAL REGULATORY PROTEIN GABR"/>
    <property type="match status" value="1"/>
</dbReference>
<keyword evidence="7" id="KW-0808">Transferase</keyword>
<dbReference type="SUPFAM" id="SSF53383">
    <property type="entry name" value="PLP-dependent transferases"/>
    <property type="match status" value="1"/>
</dbReference>
<keyword evidence="4" id="KW-0238">DNA-binding</keyword>
<dbReference type="Proteomes" id="UP000192738">
    <property type="component" value="Unassembled WGS sequence"/>
</dbReference>
<dbReference type="CDD" id="cd00609">
    <property type="entry name" value="AAT_like"/>
    <property type="match status" value="1"/>
</dbReference>
<dbReference type="SUPFAM" id="SSF46785">
    <property type="entry name" value="Winged helix' DNA-binding domain"/>
    <property type="match status" value="1"/>
</dbReference>
<dbReference type="InterPro" id="IPR015424">
    <property type="entry name" value="PyrdxlP-dep_Trfase"/>
</dbReference>
<dbReference type="InterPro" id="IPR015421">
    <property type="entry name" value="PyrdxlP-dep_Trfase_major"/>
</dbReference>
<dbReference type="Pfam" id="PF00392">
    <property type="entry name" value="GntR"/>
    <property type="match status" value="1"/>
</dbReference>
<dbReference type="STRING" id="112901.SAMN04488500_11963"/>
<keyword evidence="7" id="KW-0032">Aminotransferase</keyword>
<name>A0A1W2E028_9FIRM</name>
<dbReference type="RefSeq" id="WP_084577483.1">
    <property type="nucleotide sequence ID" value="NZ_CP155572.1"/>
</dbReference>
<evidence type="ECO:0000313" key="8">
    <source>
        <dbReference type="Proteomes" id="UP000192738"/>
    </source>
</evidence>
<comment type="similarity">
    <text evidence="1">In the C-terminal section; belongs to the class-I pyridoxal-phosphate-dependent aminotransferase family.</text>
</comment>
<dbReference type="EMBL" id="FWXI01000019">
    <property type="protein sequence ID" value="SMD03103.1"/>
    <property type="molecule type" value="Genomic_DNA"/>
</dbReference>
<keyword evidence="3" id="KW-0805">Transcription regulation</keyword>
<dbReference type="SMART" id="SM00345">
    <property type="entry name" value="HTH_GNTR"/>
    <property type="match status" value="1"/>
</dbReference>
<dbReference type="PRINTS" id="PR00035">
    <property type="entry name" value="HTHGNTR"/>
</dbReference>
<accession>A0A1W2E028</accession>
<dbReference type="PROSITE" id="PS50949">
    <property type="entry name" value="HTH_GNTR"/>
    <property type="match status" value="1"/>
</dbReference>
<dbReference type="PANTHER" id="PTHR46577:SF1">
    <property type="entry name" value="HTH-TYPE TRANSCRIPTIONAL REGULATORY PROTEIN GABR"/>
    <property type="match status" value="1"/>
</dbReference>
<dbReference type="Pfam" id="PF00155">
    <property type="entry name" value="Aminotran_1_2"/>
    <property type="match status" value="1"/>
</dbReference>
<keyword evidence="2" id="KW-0663">Pyridoxal phosphate</keyword>
<evidence type="ECO:0000256" key="3">
    <source>
        <dbReference type="ARBA" id="ARBA00023015"/>
    </source>
</evidence>
<dbReference type="Gene3D" id="3.40.640.10">
    <property type="entry name" value="Type I PLP-dependent aspartate aminotransferase-like (Major domain)"/>
    <property type="match status" value="1"/>
</dbReference>
<dbReference type="GO" id="GO:0030170">
    <property type="term" value="F:pyridoxal phosphate binding"/>
    <property type="evidence" value="ECO:0007669"/>
    <property type="project" value="InterPro"/>
</dbReference>
<gene>
    <name evidence="7" type="ORF">SAMN04488500_11963</name>
</gene>
<sequence length="461" mass="52576">MWGIELQRKNEVSLARQIYQVMRDQMTTGQLKPGEALPATRVMAKQLSVSRNTVYEAYEMLSAEGYLVTRQGSQTRVAEGLRLEKPAPVREDLSSSVQPAYEYLADFRTGQPDLQRFPRHLWLQLLRTATESFPAKQWGYTGPEGLPDLREELAAWLFRSRGLVVHPQDIFITAGATQALHLLAELLFEEGREILVEDPCHIGMLHVLQGKGFKIRPIPVDNHGIQTQYLDGSNACAAYVTPSHQFPLGGILPAGRRAELIQFARDNDLYLIEDDYDSEFRYKGTPVAPLCSMDPGRVIYVGTFSKILFPAIRIGYVVLPRQLQTRWRHLRTHTDVQNPPFEQAALAEYLRTRKLDRHVQKMRKLYGQRRQTLLQMFEEVFGKTWSALGDAAGLHIVLQFPGMTFDQTFAQHCKECGIYITPVEYHSIHKGMHLDKLLLGYGHLEADEIRKGILLLHKQMG</sequence>